<comment type="caution">
    <text evidence="8">The sequence shown here is derived from an EMBL/GenBank/DDBJ whole genome shotgun (WGS) entry which is preliminary data.</text>
</comment>
<evidence type="ECO:0000256" key="5">
    <source>
        <dbReference type="ARBA" id="ARBA00030881"/>
    </source>
</evidence>
<keyword evidence="4" id="KW-0961">Cell wall biogenesis/degradation</keyword>
<dbReference type="EMBL" id="JAUSUQ010000010">
    <property type="protein sequence ID" value="MDQ0339993.1"/>
    <property type="molecule type" value="Genomic_DNA"/>
</dbReference>
<evidence type="ECO:0000313" key="8">
    <source>
        <dbReference type="EMBL" id="MDQ0339993.1"/>
    </source>
</evidence>
<dbReference type="InterPro" id="IPR036505">
    <property type="entry name" value="Amidase/PGRP_sf"/>
</dbReference>
<dbReference type="Pfam" id="PF01510">
    <property type="entry name" value="Amidase_2"/>
    <property type="match status" value="1"/>
</dbReference>
<feature type="domain" description="N-acetylmuramoyl-L-alanine amidase" evidence="7">
    <location>
        <begin position="65"/>
        <end position="231"/>
    </location>
</feature>
<protein>
    <recommendedName>
        <fullName evidence="2">N-acetylmuramoyl-L-alanine amidase</fullName>
        <ecNumber evidence="2">3.5.1.28</ecNumber>
    </recommendedName>
    <alternativeName>
        <fullName evidence="6">Autolysin</fullName>
    </alternativeName>
    <alternativeName>
        <fullName evidence="5">Cell wall hydrolase</fullName>
    </alternativeName>
</protein>
<dbReference type="SUPFAM" id="SSF55846">
    <property type="entry name" value="N-acetylmuramoyl-L-alanine amidase-like"/>
    <property type="match status" value="1"/>
</dbReference>
<dbReference type="PANTHER" id="PTHR30417:SF1">
    <property type="entry name" value="N-ACETYLMURAMOYL-L-ALANINE AMIDASE AMID"/>
    <property type="match status" value="1"/>
</dbReference>
<accession>A0ABU0CV79</accession>
<evidence type="ECO:0000256" key="1">
    <source>
        <dbReference type="ARBA" id="ARBA00001561"/>
    </source>
</evidence>
<evidence type="ECO:0000256" key="2">
    <source>
        <dbReference type="ARBA" id="ARBA00011901"/>
    </source>
</evidence>
<evidence type="ECO:0000313" key="9">
    <source>
        <dbReference type="Proteomes" id="UP001232445"/>
    </source>
</evidence>
<dbReference type="Proteomes" id="UP001232445">
    <property type="component" value="Unassembled WGS sequence"/>
</dbReference>
<dbReference type="CDD" id="cd06583">
    <property type="entry name" value="PGRP"/>
    <property type="match status" value="1"/>
</dbReference>
<dbReference type="InterPro" id="IPR002502">
    <property type="entry name" value="Amidase_domain"/>
</dbReference>
<evidence type="ECO:0000256" key="3">
    <source>
        <dbReference type="ARBA" id="ARBA00022801"/>
    </source>
</evidence>
<sequence>MNGSLLNLLRVTVICIMMILPFITACHSEEVVAGVEKIEKEQLLTKSSLEEQALNEDLEIIDMLLPAQNSRPRTEAITHVIIHFMSNVSRKPHDPYNMEDIYSIFEEYGFSAHYVIGRDGEIYRLVPEDRVAFHAGSGNLPDFPEYKNKLNDYSIGIELLAIGTREEMSAMISGDTYDSIDPSFIGFTEAQYESLNALLDEIIERDPSVIRDRKHIVGHDEYTPGRKTDPGSWFDWSKIGF</sequence>
<proteinExistence type="predicted"/>
<gene>
    <name evidence="8" type="ORF">J2S00_002788</name>
</gene>
<dbReference type="EC" id="3.5.1.28" evidence="2"/>
<comment type="catalytic activity">
    <reaction evidence="1">
        <text>Hydrolyzes the link between N-acetylmuramoyl residues and L-amino acid residues in certain cell-wall glycopeptides.</text>
        <dbReference type="EC" id="3.5.1.28"/>
    </reaction>
</comment>
<dbReference type="SMART" id="SM00644">
    <property type="entry name" value="Ami_2"/>
    <property type="match status" value="1"/>
</dbReference>
<dbReference type="InterPro" id="IPR051206">
    <property type="entry name" value="NAMLAA_amidase_2"/>
</dbReference>
<dbReference type="RefSeq" id="WP_307340837.1">
    <property type="nucleotide sequence ID" value="NZ_JAUSUQ010000010.1"/>
</dbReference>
<reference evidence="8 9" key="1">
    <citation type="submission" date="2023-07" db="EMBL/GenBank/DDBJ databases">
        <title>Genomic Encyclopedia of Type Strains, Phase IV (KMG-IV): sequencing the most valuable type-strain genomes for metagenomic binning, comparative biology and taxonomic classification.</title>
        <authorList>
            <person name="Goeker M."/>
        </authorList>
    </citation>
    <scope>NUCLEOTIDE SEQUENCE [LARGE SCALE GENOMIC DNA]</scope>
    <source>
        <strain evidence="8 9">DSM 17740</strain>
    </source>
</reference>
<dbReference type="Gene3D" id="3.40.80.10">
    <property type="entry name" value="Peptidoglycan recognition protein-like"/>
    <property type="match status" value="1"/>
</dbReference>
<keyword evidence="3" id="KW-0378">Hydrolase</keyword>
<dbReference type="PANTHER" id="PTHR30417">
    <property type="entry name" value="N-ACETYLMURAMOYL-L-ALANINE AMIDASE AMID"/>
    <property type="match status" value="1"/>
</dbReference>
<evidence type="ECO:0000256" key="4">
    <source>
        <dbReference type="ARBA" id="ARBA00023316"/>
    </source>
</evidence>
<organism evidence="8 9">
    <name type="scientific">Caldalkalibacillus uzonensis</name>
    <dbReference type="NCBI Taxonomy" id="353224"/>
    <lineage>
        <taxon>Bacteria</taxon>
        <taxon>Bacillati</taxon>
        <taxon>Bacillota</taxon>
        <taxon>Bacilli</taxon>
        <taxon>Bacillales</taxon>
        <taxon>Bacillaceae</taxon>
        <taxon>Caldalkalibacillus</taxon>
    </lineage>
</organism>
<evidence type="ECO:0000259" key="7">
    <source>
        <dbReference type="SMART" id="SM00644"/>
    </source>
</evidence>
<keyword evidence="9" id="KW-1185">Reference proteome</keyword>
<evidence type="ECO:0000256" key="6">
    <source>
        <dbReference type="ARBA" id="ARBA00032390"/>
    </source>
</evidence>
<name>A0ABU0CV79_9BACI</name>